<evidence type="ECO:0000256" key="8">
    <source>
        <dbReference type="PIRSR" id="PIRSR601952-1"/>
    </source>
</evidence>
<dbReference type="CDD" id="cd16012">
    <property type="entry name" value="ALP"/>
    <property type="match status" value="1"/>
</dbReference>
<dbReference type="GO" id="GO:0046872">
    <property type="term" value="F:metal ion binding"/>
    <property type="evidence" value="ECO:0007669"/>
    <property type="project" value="UniProtKB-KW"/>
</dbReference>
<dbReference type="PANTHER" id="PTHR11596">
    <property type="entry name" value="ALKALINE PHOSPHATASE"/>
    <property type="match status" value="1"/>
</dbReference>
<dbReference type="OrthoDB" id="7392499at2759"/>
<keyword evidence="14" id="KW-1185">Reference proteome</keyword>
<dbReference type="PRINTS" id="PR00113">
    <property type="entry name" value="ALKPHPHTASE"/>
</dbReference>
<keyword evidence="5 11" id="KW-0378">Hydrolase</keyword>
<feature type="binding site" evidence="9">
    <location>
        <position position="96"/>
    </location>
    <ligand>
        <name>Zn(2+)</name>
        <dbReference type="ChEBI" id="CHEBI:29105"/>
        <label>2</label>
    </ligand>
</feature>
<dbReference type="SMART" id="SM00098">
    <property type="entry name" value="alkPPc"/>
    <property type="match status" value="1"/>
</dbReference>
<keyword evidence="7 9" id="KW-0460">Magnesium</keyword>
<comment type="catalytic activity">
    <reaction evidence="11">
        <text>a phosphate monoester + H2O = an alcohol + phosphate</text>
        <dbReference type="Rhea" id="RHEA:15017"/>
        <dbReference type="ChEBI" id="CHEBI:15377"/>
        <dbReference type="ChEBI" id="CHEBI:30879"/>
        <dbReference type="ChEBI" id="CHEBI:43474"/>
        <dbReference type="ChEBI" id="CHEBI:67140"/>
        <dbReference type="EC" id="3.1.3.1"/>
    </reaction>
</comment>
<dbReference type="AlphaFoldDB" id="A0A8H7UC81"/>
<dbReference type="Gene3D" id="1.10.60.40">
    <property type="match status" value="1"/>
</dbReference>
<dbReference type="Pfam" id="PF00245">
    <property type="entry name" value="Alk_phosphatase"/>
    <property type="match status" value="1"/>
</dbReference>
<feature type="binding site" evidence="9">
    <location>
        <position position="356"/>
    </location>
    <ligand>
        <name>Zn(2+)</name>
        <dbReference type="ChEBI" id="CHEBI:29105"/>
        <label>2</label>
    </ligand>
</feature>
<comment type="caution">
    <text evidence="13">The sequence shown here is derived from an EMBL/GenBank/DDBJ whole genome shotgun (WGS) entry which is preliminary data.</text>
</comment>
<comment type="cofactor">
    <cofactor evidence="9">
        <name>Zn(2+)</name>
        <dbReference type="ChEBI" id="CHEBI:29105"/>
    </cofactor>
    <text evidence="9">Binds 2 Zn(2+) ions.</text>
</comment>
<feature type="binding site" evidence="9">
    <location>
        <position position="196"/>
    </location>
    <ligand>
        <name>Mg(2+)</name>
        <dbReference type="ChEBI" id="CHEBI:18420"/>
    </ligand>
</feature>
<feature type="active site" description="Phosphoserine intermediate" evidence="8">
    <location>
        <position position="144"/>
    </location>
</feature>
<keyword evidence="3" id="KW-0597">Phosphoprotein</keyword>
<evidence type="ECO:0000313" key="14">
    <source>
        <dbReference type="Proteomes" id="UP000654370"/>
    </source>
</evidence>
<evidence type="ECO:0000256" key="1">
    <source>
        <dbReference type="ARBA" id="ARBA00005984"/>
    </source>
</evidence>
<feature type="binding site" evidence="9">
    <location>
        <position position="394"/>
    </location>
    <ligand>
        <name>Zn(2+)</name>
        <dbReference type="ChEBI" id="CHEBI:29105"/>
        <label>2</label>
    </ligand>
</feature>
<protein>
    <recommendedName>
        <fullName evidence="2 11">Alkaline phosphatase</fullName>
        <ecNumber evidence="2 11">3.1.3.1</ecNumber>
    </recommendedName>
</protein>
<reference evidence="13" key="1">
    <citation type="submission" date="2020-12" db="EMBL/GenBank/DDBJ databases">
        <title>Metabolic potential, ecology and presence of endohyphal bacteria is reflected in genomic diversity of Mucoromycotina.</title>
        <authorList>
            <person name="Muszewska A."/>
            <person name="Okrasinska A."/>
            <person name="Steczkiewicz K."/>
            <person name="Drgas O."/>
            <person name="Orlowska M."/>
            <person name="Perlinska-Lenart U."/>
            <person name="Aleksandrzak-Piekarczyk T."/>
            <person name="Szatraj K."/>
            <person name="Zielenkiewicz U."/>
            <person name="Pilsyk S."/>
            <person name="Malc E."/>
            <person name="Mieczkowski P."/>
            <person name="Kruszewska J.S."/>
            <person name="Biernat P."/>
            <person name="Pawlowska J."/>
        </authorList>
    </citation>
    <scope>NUCLEOTIDE SEQUENCE</scope>
    <source>
        <strain evidence="13">WA0000067209</strain>
    </source>
</reference>
<evidence type="ECO:0000256" key="5">
    <source>
        <dbReference type="ARBA" id="ARBA00022801"/>
    </source>
</evidence>
<gene>
    <name evidence="13" type="ORF">INT43_004050</name>
</gene>
<dbReference type="EMBL" id="JAEPQZ010000006">
    <property type="protein sequence ID" value="KAG2180261.1"/>
    <property type="molecule type" value="Genomic_DNA"/>
</dbReference>
<dbReference type="EC" id="3.1.3.1" evidence="2 11"/>
<evidence type="ECO:0000256" key="3">
    <source>
        <dbReference type="ARBA" id="ARBA00022553"/>
    </source>
</evidence>
<accession>A0A8H7UC81</accession>
<evidence type="ECO:0000256" key="2">
    <source>
        <dbReference type="ARBA" id="ARBA00012647"/>
    </source>
</evidence>
<feature type="binding site" evidence="9">
    <location>
        <position position="198"/>
    </location>
    <ligand>
        <name>Mg(2+)</name>
        <dbReference type="ChEBI" id="CHEBI:18420"/>
    </ligand>
</feature>
<dbReference type="SUPFAM" id="SSF53649">
    <property type="entry name" value="Alkaline phosphatase-like"/>
    <property type="match status" value="1"/>
</dbReference>
<keyword evidence="12" id="KW-0812">Transmembrane</keyword>
<feature type="transmembrane region" description="Helical" evidence="12">
    <location>
        <begin position="37"/>
        <end position="58"/>
    </location>
</feature>
<name>A0A8H7UC81_MORIS</name>
<keyword evidence="12" id="KW-1133">Transmembrane helix</keyword>
<evidence type="ECO:0000313" key="13">
    <source>
        <dbReference type="EMBL" id="KAG2180261.1"/>
    </source>
</evidence>
<dbReference type="InterPro" id="IPR017850">
    <property type="entry name" value="Alkaline_phosphatase_core_sf"/>
</dbReference>
<evidence type="ECO:0000256" key="11">
    <source>
        <dbReference type="RuleBase" id="RU003947"/>
    </source>
</evidence>
<dbReference type="PROSITE" id="PS00123">
    <property type="entry name" value="ALKALINE_PHOSPHATASE"/>
    <property type="match status" value="1"/>
</dbReference>
<dbReference type="GO" id="GO:0000329">
    <property type="term" value="C:fungal-type vacuole membrane"/>
    <property type="evidence" value="ECO:0007669"/>
    <property type="project" value="TreeGrafter"/>
</dbReference>
<evidence type="ECO:0000256" key="4">
    <source>
        <dbReference type="ARBA" id="ARBA00022723"/>
    </source>
</evidence>
<dbReference type="InterPro" id="IPR018299">
    <property type="entry name" value="Alkaline_phosphatase_AS"/>
</dbReference>
<dbReference type="Gene3D" id="3.40.720.10">
    <property type="entry name" value="Alkaline Phosphatase, subunit A"/>
    <property type="match status" value="1"/>
</dbReference>
<organism evidence="13 14">
    <name type="scientific">Mortierella isabellina</name>
    <name type="common">Filamentous fungus</name>
    <name type="synonym">Umbelopsis isabellina</name>
    <dbReference type="NCBI Taxonomy" id="91625"/>
    <lineage>
        <taxon>Eukaryota</taxon>
        <taxon>Fungi</taxon>
        <taxon>Fungi incertae sedis</taxon>
        <taxon>Mucoromycota</taxon>
        <taxon>Mucoromycotina</taxon>
        <taxon>Umbelopsidomycetes</taxon>
        <taxon>Umbelopsidales</taxon>
        <taxon>Umbelopsidaceae</taxon>
        <taxon>Umbelopsis</taxon>
    </lineage>
</organism>
<keyword evidence="12" id="KW-0472">Membrane</keyword>
<keyword evidence="4 9" id="KW-0479">Metal-binding</keyword>
<feature type="binding site" evidence="9">
    <location>
        <position position="395"/>
    </location>
    <ligand>
        <name>Zn(2+)</name>
        <dbReference type="ChEBI" id="CHEBI:29105"/>
        <label>2</label>
    </ligand>
</feature>
<keyword evidence="6 9" id="KW-0862">Zinc</keyword>
<feature type="binding site" evidence="9">
    <location>
        <position position="96"/>
    </location>
    <ligand>
        <name>Mg(2+)</name>
        <dbReference type="ChEBI" id="CHEBI:18420"/>
    </ligand>
</feature>
<evidence type="ECO:0000256" key="6">
    <source>
        <dbReference type="ARBA" id="ARBA00022833"/>
    </source>
</evidence>
<dbReference type="InterPro" id="IPR001952">
    <property type="entry name" value="Alkaline_phosphatase"/>
</dbReference>
<dbReference type="Proteomes" id="UP000654370">
    <property type="component" value="Unassembled WGS sequence"/>
</dbReference>
<feature type="binding site" evidence="9">
    <location>
        <position position="502"/>
    </location>
    <ligand>
        <name>Zn(2+)</name>
        <dbReference type="ChEBI" id="CHEBI:29105"/>
        <label>2</label>
    </ligand>
</feature>
<evidence type="ECO:0000256" key="9">
    <source>
        <dbReference type="PIRSR" id="PIRSR601952-2"/>
    </source>
</evidence>
<evidence type="ECO:0000256" key="10">
    <source>
        <dbReference type="RuleBase" id="RU003946"/>
    </source>
</evidence>
<dbReference type="GO" id="GO:0004035">
    <property type="term" value="F:alkaline phosphatase activity"/>
    <property type="evidence" value="ECO:0007669"/>
    <property type="project" value="UniProtKB-EC"/>
</dbReference>
<sequence length="586" mass="64621">MSEPLLKPSEQDEEDVLYYDFRASKENSEMSLLSKRFATIATAACFLVLSAVGVASAFTRSTFGKQISLQADKLNLEAMNDAIDGPRRNVILMISDGFGPASETYSRSYYQHINNLTYDHMMPLDTIHVGQSRTRSASSLVTDSAAGATAFSCAMKTYNGAIAVDVDQTACGTVLESAKLHKKMLTGLVATSRITHATPASFSSHVVDRDMEDQIATQQIGDYPLGRTIDLMFGGGYCHFLPNTTSGSCREDERNVWAEATQKYGWKTALQTRSEFDELDSKAQLPLFGLFTPDKLLTYTCASQHMSYEIDRIEDKEPSLREMSEKALNILREATGGSDQGFFLMIEGSRIDMAAHSNDASAHVHDIFAYHETVDMVKRFVEENPGTILISTSDHETGGFSIARQVSTAYPEYLWFPDVITRVKNSTIVLAQAITTLKGIAYEEKKSMVLNTILKDGLGIEDATDDELAFLLSSTSSAAALDHYLADMVSIRAQLGWATHGHSGVDVNLYAYGAGADLLRGSHENTNIGSFIQHFLELDLQDITSKLAADNSTFHKQYQDGAKKAIVHDHLDHYHHDESKLNHPSH</sequence>
<comment type="similarity">
    <text evidence="1 10">Belongs to the alkaline phosphatase family.</text>
</comment>
<proteinExistence type="inferred from homology"/>
<dbReference type="PANTHER" id="PTHR11596:SF5">
    <property type="entry name" value="ALKALINE PHOSPHATASE"/>
    <property type="match status" value="1"/>
</dbReference>
<feature type="binding site" evidence="9">
    <location>
        <position position="347"/>
    </location>
    <ligand>
        <name>Mg(2+)</name>
        <dbReference type="ChEBI" id="CHEBI:18420"/>
    </ligand>
</feature>
<evidence type="ECO:0000256" key="7">
    <source>
        <dbReference type="ARBA" id="ARBA00022842"/>
    </source>
</evidence>
<feature type="binding site" evidence="9">
    <location>
        <position position="352"/>
    </location>
    <ligand>
        <name>Zn(2+)</name>
        <dbReference type="ChEBI" id="CHEBI:29105"/>
        <label>2</label>
    </ligand>
</feature>
<comment type="cofactor">
    <cofactor evidence="9">
        <name>Mg(2+)</name>
        <dbReference type="ChEBI" id="CHEBI:18420"/>
    </cofactor>
    <text evidence="9">Binds 1 Mg(2+) ion.</text>
</comment>
<evidence type="ECO:0000256" key="12">
    <source>
        <dbReference type="SAM" id="Phobius"/>
    </source>
</evidence>